<dbReference type="Gene3D" id="3.40.50.300">
    <property type="entry name" value="P-loop containing nucleotide triphosphate hydrolases"/>
    <property type="match status" value="1"/>
</dbReference>
<dbReference type="GO" id="GO:0005047">
    <property type="term" value="F:signal recognition particle binding"/>
    <property type="evidence" value="ECO:0007669"/>
    <property type="project" value="TreeGrafter"/>
</dbReference>
<keyword evidence="1 10" id="KW-1003">Cell membrane</keyword>
<dbReference type="GO" id="GO:0006614">
    <property type="term" value="P:SRP-dependent cotranslational protein targeting to membrane"/>
    <property type="evidence" value="ECO:0007669"/>
    <property type="project" value="InterPro"/>
</dbReference>
<dbReference type="SUPFAM" id="SSF47364">
    <property type="entry name" value="Domain of the SRP/SRP receptor G-proteins"/>
    <property type="match status" value="1"/>
</dbReference>
<feature type="binding site" evidence="10">
    <location>
        <begin position="125"/>
        <end position="132"/>
    </location>
    <ligand>
        <name>GTP</name>
        <dbReference type="ChEBI" id="CHEBI:37565"/>
    </ligand>
</feature>
<dbReference type="PANTHER" id="PTHR43134">
    <property type="entry name" value="SIGNAL RECOGNITION PARTICLE RECEPTOR SUBUNIT ALPHA"/>
    <property type="match status" value="1"/>
</dbReference>
<dbReference type="InterPro" id="IPR042101">
    <property type="entry name" value="SRP54_N_sf"/>
</dbReference>
<dbReference type="InterPro" id="IPR003593">
    <property type="entry name" value="AAA+_ATPase"/>
</dbReference>
<dbReference type="GO" id="GO:0005525">
    <property type="term" value="F:GTP binding"/>
    <property type="evidence" value="ECO:0007669"/>
    <property type="project" value="UniProtKB-UniRule"/>
</dbReference>
<comment type="function">
    <text evidence="9">Involved in targeting and insertion of nascent membrane proteins into the cytoplasmic membrane. Acts as a receptor for the complex formed by the signal recognition particle (SRP) and the ribosome-nascent chain (RNC). Interaction with SRP-RNC leads to the transfer of the RNC complex to the Sec translocase for insertion into the membrane, the hydrolysis of GTP by both Ffh and FtsY, and the dissociation of the SRP-FtsY complex into the individual components.</text>
</comment>
<dbReference type="GO" id="GO:0003924">
    <property type="term" value="F:GTPase activity"/>
    <property type="evidence" value="ECO:0007669"/>
    <property type="project" value="UniProtKB-UniRule"/>
</dbReference>
<dbReference type="PANTHER" id="PTHR43134:SF1">
    <property type="entry name" value="SIGNAL RECOGNITION PARTICLE RECEPTOR SUBUNIT ALPHA"/>
    <property type="match status" value="1"/>
</dbReference>
<dbReference type="SMART" id="SM00962">
    <property type="entry name" value="SRP54"/>
    <property type="match status" value="1"/>
</dbReference>
<evidence type="ECO:0000256" key="5">
    <source>
        <dbReference type="ARBA" id="ARBA00023134"/>
    </source>
</evidence>
<keyword evidence="5 10" id="KW-0342">GTP-binding</keyword>
<comment type="caution">
    <text evidence="10">Lacks conserved residue(s) required for the propagation of feature annotation.</text>
</comment>
<keyword evidence="3 10" id="KW-0547">Nucleotide-binding</keyword>
<dbReference type="SMART" id="SM00382">
    <property type="entry name" value="AAA"/>
    <property type="match status" value="1"/>
</dbReference>
<evidence type="ECO:0000259" key="11">
    <source>
        <dbReference type="PROSITE" id="PS00300"/>
    </source>
</evidence>
<dbReference type="Pfam" id="PF00448">
    <property type="entry name" value="SRP54"/>
    <property type="match status" value="1"/>
</dbReference>
<feature type="domain" description="SRP54-type proteins GTP-binding" evidence="11">
    <location>
        <begin position="292"/>
        <end position="305"/>
    </location>
</feature>
<protein>
    <recommendedName>
        <fullName evidence="10">Signal recognition particle receptor FtsY</fullName>
        <shortName evidence="10">SRP receptor</shortName>
        <ecNumber evidence="10">3.6.5.4</ecNumber>
    </recommendedName>
</protein>
<name>A0A7C0WTZ5_9BACT</name>
<proteinExistence type="inferred from homology"/>
<feature type="binding site" evidence="10">
    <location>
        <begin position="207"/>
        <end position="211"/>
    </location>
    <ligand>
        <name>GTP</name>
        <dbReference type="ChEBI" id="CHEBI:37565"/>
    </ligand>
</feature>
<dbReference type="NCBIfam" id="TIGR00064">
    <property type="entry name" value="ftsY"/>
    <property type="match status" value="1"/>
</dbReference>
<evidence type="ECO:0000256" key="4">
    <source>
        <dbReference type="ARBA" id="ARBA00022801"/>
    </source>
</evidence>
<dbReference type="FunFam" id="1.20.120.140:FF:000002">
    <property type="entry name" value="Signal recognition particle receptor FtsY"/>
    <property type="match status" value="1"/>
</dbReference>
<dbReference type="Proteomes" id="UP000886355">
    <property type="component" value="Unassembled WGS sequence"/>
</dbReference>
<evidence type="ECO:0000256" key="10">
    <source>
        <dbReference type="HAMAP-Rule" id="MF_00920"/>
    </source>
</evidence>
<dbReference type="SUPFAM" id="SSF52540">
    <property type="entry name" value="P-loop containing nucleoside triphosphate hydrolases"/>
    <property type="match status" value="1"/>
</dbReference>
<keyword evidence="7 10" id="KW-0675">Receptor</keyword>
<sequence length="322" mass="35692">MIRFFKRQDKAVETNNGGLLKKLGSGLQKTRDHFTSRITRLFSTDGKLDEDFFEELEEILITSDVGVAATKHLVDRLSDEARRQGISDAEALMNILQREIIDILEVPAEDLDIARHKPFVILVIGINGVGKTTNIAKMAYMWKQEGRNPLIVAADTFRAAAIEQLTMWGERINVPVIRQKAGADPSAVVFDALDAAMAREHDVVLIDTAGRMHTRTNLMEELKKVNRVISRKIPGAPHETFLVLDATTGQNAISQVRLFREGVDITGLVLAKMDGTAKGGIIIGICHEFQIPVRFIGVGEGLEDLRPFDAGEFAKALFEDFT</sequence>
<comment type="caution">
    <text evidence="12">The sequence shown here is derived from an EMBL/GenBank/DDBJ whole genome shotgun (WGS) entry which is preliminary data.</text>
</comment>
<comment type="similarity">
    <text evidence="10">Belongs to the GTP-binding SRP family. FtsY subfamily.</text>
</comment>
<evidence type="ECO:0000256" key="1">
    <source>
        <dbReference type="ARBA" id="ARBA00022475"/>
    </source>
</evidence>
<comment type="subunit">
    <text evidence="10">Part of the signal recognition particle protein translocation system, which is composed of SRP and FtsY.</text>
</comment>
<gene>
    <name evidence="10 12" type="primary">ftsY</name>
    <name evidence="12" type="ORF">ENG14_06895</name>
</gene>
<dbReference type="InterPro" id="IPR036225">
    <property type="entry name" value="SRP/SRP_N"/>
</dbReference>
<evidence type="ECO:0000256" key="6">
    <source>
        <dbReference type="ARBA" id="ARBA00023136"/>
    </source>
</evidence>
<evidence type="ECO:0000256" key="9">
    <source>
        <dbReference type="ARBA" id="ARBA00053570"/>
    </source>
</evidence>
<evidence type="ECO:0000313" key="12">
    <source>
        <dbReference type="EMBL" id="HDL90613.1"/>
    </source>
</evidence>
<evidence type="ECO:0000256" key="8">
    <source>
        <dbReference type="ARBA" id="ARBA00048027"/>
    </source>
</evidence>
<dbReference type="InterPro" id="IPR013822">
    <property type="entry name" value="Signal_recog_particl_SRP54_hlx"/>
</dbReference>
<dbReference type="AlphaFoldDB" id="A0A7C0WTZ5"/>
<dbReference type="EC" id="3.6.5.4" evidence="10"/>
<dbReference type="EMBL" id="DQZW01000328">
    <property type="protein sequence ID" value="HDL90613.1"/>
    <property type="molecule type" value="Genomic_DNA"/>
</dbReference>
<comment type="catalytic activity">
    <reaction evidence="8 10">
        <text>GTP + H2O = GDP + phosphate + H(+)</text>
        <dbReference type="Rhea" id="RHEA:19669"/>
        <dbReference type="ChEBI" id="CHEBI:15377"/>
        <dbReference type="ChEBI" id="CHEBI:15378"/>
        <dbReference type="ChEBI" id="CHEBI:37565"/>
        <dbReference type="ChEBI" id="CHEBI:43474"/>
        <dbReference type="ChEBI" id="CHEBI:58189"/>
        <dbReference type="EC" id="3.6.5.4"/>
    </reaction>
</comment>
<reference evidence="12" key="1">
    <citation type="journal article" date="2020" name="mSystems">
        <title>Genome- and Community-Level Interaction Insights into Carbon Utilization and Element Cycling Functions of Hydrothermarchaeota in Hydrothermal Sediment.</title>
        <authorList>
            <person name="Zhou Z."/>
            <person name="Liu Y."/>
            <person name="Xu W."/>
            <person name="Pan J."/>
            <person name="Luo Z.H."/>
            <person name="Li M."/>
        </authorList>
    </citation>
    <scope>NUCLEOTIDE SEQUENCE [LARGE SCALE GENOMIC DNA]</scope>
    <source>
        <strain evidence="12">HyVt-19</strain>
    </source>
</reference>
<dbReference type="PROSITE" id="PS00300">
    <property type="entry name" value="SRP54"/>
    <property type="match status" value="1"/>
</dbReference>
<keyword evidence="2 10" id="KW-0963">Cytoplasm</keyword>
<accession>A0A7C0WTZ5</accession>
<dbReference type="FunFam" id="3.40.50.300:FF:000053">
    <property type="entry name" value="Signal recognition particle receptor FtsY"/>
    <property type="match status" value="1"/>
</dbReference>
<dbReference type="InterPro" id="IPR000897">
    <property type="entry name" value="SRP54_GTPase_dom"/>
</dbReference>
<dbReference type="InterPro" id="IPR004390">
    <property type="entry name" value="SR_rcpt_FtsY"/>
</dbReference>
<dbReference type="InterPro" id="IPR027417">
    <property type="entry name" value="P-loop_NTPase"/>
</dbReference>
<keyword evidence="4 10" id="KW-0378">Hydrolase</keyword>
<dbReference type="GO" id="GO:0005737">
    <property type="term" value="C:cytoplasm"/>
    <property type="evidence" value="ECO:0007669"/>
    <property type="project" value="UniProtKB-SubCell"/>
</dbReference>
<dbReference type="GO" id="GO:0005886">
    <property type="term" value="C:plasma membrane"/>
    <property type="evidence" value="ECO:0007669"/>
    <property type="project" value="UniProtKB-SubCell"/>
</dbReference>
<dbReference type="SMART" id="SM00963">
    <property type="entry name" value="SRP54_N"/>
    <property type="match status" value="1"/>
</dbReference>
<dbReference type="HAMAP" id="MF_00920">
    <property type="entry name" value="FtsY"/>
    <property type="match status" value="1"/>
</dbReference>
<evidence type="ECO:0000256" key="7">
    <source>
        <dbReference type="ARBA" id="ARBA00023170"/>
    </source>
</evidence>
<dbReference type="Gene3D" id="1.20.120.140">
    <property type="entry name" value="Signal recognition particle SRP54, nucleotide-binding domain"/>
    <property type="match status" value="1"/>
</dbReference>
<evidence type="ECO:0000256" key="2">
    <source>
        <dbReference type="ARBA" id="ARBA00022490"/>
    </source>
</evidence>
<evidence type="ECO:0000256" key="3">
    <source>
        <dbReference type="ARBA" id="ARBA00022741"/>
    </source>
</evidence>
<comment type="subcellular location">
    <subcellularLocation>
        <location evidence="10">Cell membrane</location>
        <topology evidence="10">Peripheral membrane protein</topology>
        <orientation evidence="10">Cytoplasmic side</orientation>
    </subcellularLocation>
    <subcellularLocation>
        <location evidence="10">Cytoplasm</location>
    </subcellularLocation>
</comment>
<dbReference type="Pfam" id="PF02881">
    <property type="entry name" value="SRP54_N"/>
    <property type="match status" value="1"/>
</dbReference>
<organism evidence="12">
    <name type="scientific">Thermodesulforhabdus norvegica</name>
    <dbReference type="NCBI Taxonomy" id="39841"/>
    <lineage>
        <taxon>Bacteria</taxon>
        <taxon>Pseudomonadati</taxon>
        <taxon>Thermodesulfobacteriota</taxon>
        <taxon>Syntrophobacteria</taxon>
        <taxon>Syntrophobacterales</taxon>
        <taxon>Thermodesulforhabdaceae</taxon>
        <taxon>Thermodesulforhabdus</taxon>
    </lineage>
</organism>
<keyword evidence="6 10" id="KW-0472">Membrane</keyword>
<dbReference type="CDD" id="cd17874">
    <property type="entry name" value="FtsY"/>
    <property type="match status" value="1"/>
</dbReference>